<keyword evidence="3" id="KW-0274">FAD</keyword>
<dbReference type="Pfam" id="PF05199">
    <property type="entry name" value="GMC_oxred_C"/>
    <property type="match status" value="1"/>
</dbReference>
<dbReference type="AlphaFoldDB" id="A0A831RSQ2"/>
<dbReference type="Proteomes" id="UP000886339">
    <property type="component" value="Unassembled WGS sequence"/>
</dbReference>
<feature type="domain" description="Glucose-methanol-choline oxidoreductase C-terminal" evidence="5">
    <location>
        <begin position="44"/>
        <end position="95"/>
    </location>
</feature>
<evidence type="ECO:0000259" key="5">
    <source>
        <dbReference type="Pfam" id="PF05199"/>
    </source>
</evidence>
<reference evidence="6" key="1">
    <citation type="journal article" date="2020" name="mSystems">
        <title>Genome- and Community-Level Interaction Insights into Carbon Utilization and Element Cycling Functions of Hydrothermarchaeota in Hydrothermal Sediment.</title>
        <authorList>
            <person name="Zhou Z."/>
            <person name="Liu Y."/>
            <person name="Xu W."/>
            <person name="Pan J."/>
            <person name="Luo Z.H."/>
            <person name="Li M."/>
        </authorList>
    </citation>
    <scope>NUCLEOTIDE SEQUENCE [LARGE SCALE GENOMIC DNA]</scope>
    <source>
        <strain evidence="6">HyVt-458</strain>
    </source>
</reference>
<accession>A0A831RSQ2</accession>
<keyword evidence="4" id="KW-0560">Oxidoreductase</keyword>
<sequence length="114" mass="12341">RAGFHVQNLKVGWYLAAKGAEMLKAIGAEDVISFASGAPPTNLLAGTCRFGTDPNKSVLDANCRVHEIDNLYVTDGSFMPTGGSVPYTWTIYANAFRVADHLLQRLGKPNQEKS</sequence>
<evidence type="ECO:0000256" key="3">
    <source>
        <dbReference type="ARBA" id="ARBA00022827"/>
    </source>
</evidence>
<evidence type="ECO:0000256" key="4">
    <source>
        <dbReference type="ARBA" id="ARBA00023002"/>
    </source>
</evidence>
<feature type="non-terminal residue" evidence="6">
    <location>
        <position position="1"/>
    </location>
</feature>
<dbReference type="InterPro" id="IPR007867">
    <property type="entry name" value="GMC_OxRtase_C"/>
</dbReference>
<dbReference type="InterPro" id="IPR036188">
    <property type="entry name" value="FAD/NAD-bd_sf"/>
</dbReference>
<dbReference type="GO" id="GO:0016614">
    <property type="term" value="F:oxidoreductase activity, acting on CH-OH group of donors"/>
    <property type="evidence" value="ECO:0007669"/>
    <property type="project" value="InterPro"/>
</dbReference>
<gene>
    <name evidence="6" type="ORF">ENJ12_00790</name>
</gene>
<organism evidence="6">
    <name type="scientific">Thiolapillus brandeum</name>
    <dbReference type="NCBI Taxonomy" id="1076588"/>
    <lineage>
        <taxon>Bacteria</taxon>
        <taxon>Pseudomonadati</taxon>
        <taxon>Pseudomonadota</taxon>
        <taxon>Gammaproteobacteria</taxon>
        <taxon>Chromatiales</taxon>
        <taxon>Sedimenticolaceae</taxon>
        <taxon>Thiolapillus</taxon>
    </lineage>
</organism>
<dbReference type="EMBL" id="DRLF01000026">
    <property type="protein sequence ID" value="HEC05362.1"/>
    <property type="molecule type" value="Genomic_DNA"/>
</dbReference>
<comment type="caution">
    <text evidence="6">The sequence shown here is derived from an EMBL/GenBank/DDBJ whole genome shotgun (WGS) entry which is preliminary data.</text>
</comment>
<dbReference type="SUPFAM" id="SSF51905">
    <property type="entry name" value="FAD/NAD(P)-binding domain"/>
    <property type="match status" value="1"/>
</dbReference>
<evidence type="ECO:0000256" key="1">
    <source>
        <dbReference type="ARBA" id="ARBA00010790"/>
    </source>
</evidence>
<dbReference type="Gene3D" id="3.50.50.60">
    <property type="entry name" value="FAD/NAD(P)-binding domain"/>
    <property type="match status" value="1"/>
</dbReference>
<protein>
    <submittedName>
        <fullName evidence="6">GMC family oxidoreductase</fullName>
    </submittedName>
</protein>
<dbReference type="PANTHER" id="PTHR46056">
    <property type="entry name" value="LONG-CHAIN-ALCOHOL OXIDASE"/>
    <property type="match status" value="1"/>
</dbReference>
<comment type="similarity">
    <text evidence="1">Belongs to the GMC oxidoreductase family.</text>
</comment>
<name>A0A831RSQ2_9GAMM</name>
<keyword evidence="2" id="KW-0285">Flavoprotein</keyword>
<proteinExistence type="inferred from homology"/>
<dbReference type="PANTHER" id="PTHR46056:SF12">
    <property type="entry name" value="LONG-CHAIN-ALCOHOL OXIDASE"/>
    <property type="match status" value="1"/>
</dbReference>
<evidence type="ECO:0000256" key="2">
    <source>
        <dbReference type="ARBA" id="ARBA00022630"/>
    </source>
</evidence>
<evidence type="ECO:0000313" key="6">
    <source>
        <dbReference type="EMBL" id="HEC05362.1"/>
    </source>
</evidence>